<evidence type="ECO:0000313" key="3">
    <source>
        <dbReference type="EMBL" id="TKS56407.1"/>
    </source>
</evidence>
<keyword evidence="2 3" id="KW-0808">Transferase</keyword>
<gene>
    <name evidence="3" type="ORF">FCN74_05020</name>
</gene>
<dbReference type="GO" id="GO:0008713">
    <property type="term" value="F:ADP-heptose-lipopolysaccharide heptosyltransferase activity"/>
    <property type="evidence" value="ECO:0007669"/>
    <property type="project" value="TreeGrafter"/>
</dbReference>
<dbReference type="OrthoDB" id="9772349at2"/>
<accession>A0A4U5TQD5</accession>
<dbReference type="Pfam" id="PF01075">
    <property type="entry name" value="Glyco_transf_9"/>
    <property type="match status" value="1"/>
</dbReference>
<protein>
    <submittedName>
        <fullName evidence="3">Glycosyltransferase family 9 protein</fullName>
    </submittedName>
</protein>
<dbReference type="RefSeq" id="WP_138931509.1">
    <property type="nucleotide sequence ID" value="NZ_SWMU01000002.1"/>
</dbReference>
<keyword evidence="1" id="KW-0328">Glycosyltransferase</keyword>
<dbReference type="EMBL" id="SWMU01000002">
    <property type="protein sequence ID" value="TKS56407.1"/>
    <property type="molecule type" value="Genomic_DNA"/>
</dbReference>
<dbReference type="Gene3D" id="3.40.50.2000">
    <property type="entry name" value="Glycogen Phosphorylase B"/>
    <property type="match status" value="2"/>
</dbReference>
<evidence type="ECO:0000256" key="2">
    <source>
        <dbReference type="ARBA" id="ARBA00022679"/>
    </source>
</evidence>
<evidence type="ECO:0000313" key="4">
    <source>
        <dbReference type="Proteomes" id="UP000306552"/>
    </source>
</evidence>
<dbReference type="PANTHER" id="PTHR30160">
    <property type="entry name" value="TETRAACYLDISACCHARIDE 4'-KINASE-RELATED"/>
    <property type="match status" value="1"/>
</dbReference>
<name>A0A4U5TQD5_9FLAO</name>
<dbReference type="GO" id="GO:0005829">
    <property type="term" value="C:cytosol"/>
    <property type="evidence" value="ECO:0007669"/>
    <property type="project" value="TreeGrafter"/>
</dbReference>
<evidence type="ECO:0000256" key="1">
    <source>
        <dbReference type="ARBA" id="ARBA00022676"/>
    </source>
</evidence>
<dbReference type="InterPro" id="IPR051199">
    <property type="entry name" value="LPS_LOS_Heptosyltrfase"/>
</dbReference>
<keyword evidence="4" id="KW-1185">Reference proteome</keyword>
<proteinExistence type="predicted"/>
<dbReference type="CDD" id="cd03789">
    <property type="entry name" value="GT9_LPS_heptosyltransferase"/>
    <property type="match status" value="1"/>
</dbReference>
<dbReference type="PANTHER" id="PTHR30160:SF7">
    <property type="entry name" value="ADP-HEPTOSE--LPS HEPTOSYLTRANSFERASE 2"/>
    <property type="match status" value="1"/>
</dbReference>
<dbReference type="InterPro" id="IPR002201">
    <property type="entry name" value="Glyco_trans_9"/>
</dbReference>
<comment type="caution">
    <text evidence="3">The sequence shown here is derived from an EMBL/GenBank/DDBJ whole genome shotgun (WGS) entry which is preliminary data.</text>
</comment>
<organism evidence="3 4">
    <name type="scientific">Mesohalobacter halotolerans</name>
    <dbReference type="NCBI Taxonomy" id="1883405"/>
    <lineage>
        <taxon>Bacteria</taxon>
        <taxon>Pseudomonadati</taxon>
        <taxon>Bacteroidota</taxon>
        <taxon>Flavobacteriia</taxon>
        <taxon>Flavobacteriales</taxon>
        <taxon>Flavobacteriaceae</taxon>
        <taxon>Mesohalobacter</taxon>
    </lineage>
</organism>
<dbReference type="Proteomes" id="UP000306552">
    <property type="component" value="Unassembled WGS sequence"/>
</dbReference>
<sequence>MKILVIQQKMIGDVLTSSVICENLKRNFPNAEVHYLINRFTLPVVENNPYIDEFVIFEDEYRQSKIKFYKFLKQISKSKYTHVFDAYGKLESLLISRFSKAKYRFGFRKSYSKFYYTQTVKINNITTTEAGSAIENRIRLLQLMPNIKLFNNKPKIYLDNSEIVQAKEKLSGFKLSNSPCIMISALGSIPSKNYPLEYMAKILDCIVKHTNAALILNYMPSQQAQIDHLKQQCNSTTQNHIIDGLQIKSLRDFMAICKQCAAIIGNEGGAINIAKALDIPSFSIFSPWILKEGWNSFEKNHPNTSVHLSDFQKKLHIKNDVKYIKKNVENFYAELRPEMIQRKLIDFLDSCAN</sequence>
<dbReference type="SUPFAM" id="SSF53756">
    <property type="entry name" value="UDP-Glycosyltransferase/glycogen phosphorylase"/>
    <property type="match status" value="1"/>
</dbReference>
<dbReference type="AlphaFoldDB" id="A0A4U5TQD5"/>
<reference evidence="3 4" key="1">
    <citation type="submission" date="2019-04" db="EMBL/GenBank/DDBJ databases">
        <title>Psychroflexus halotolerans sp. nov., isolated from a marine solar saltern.</title>
        <authorList>
            <person name="Feng X."/>
        </authorList>
    </citation>
    <scope>NUCLEOTIDE SEQUENCE [LARGE SCALE GENOMIC DNA]</scope>
    <source>
        <strain evidence="3 4">WDS2C27</strain>
    </source>
</reference>
<dbReference type="GO" id="GO:0009244">
    <property type="term" value="P:lipopolysaccharide core region biosynthetic process"/>
    <property type="evidence" value="ECO:0007669"/>
    <property type="project" value="TreeGrafter"/>
</dbReference>